<accession>A0A481YPU3</accession>
<proteinExistence type="predicted"/>
<sequence length="110" mass="13377">MSKDAKNVNGNDRHCIWEVQTKIFLGRKLDKQELDILVEERRNNISSLEIEDFLLSEQNVEDLTDEEYLDFIEDNFFENNIITYNYKDIKHKKYQDVYIKERLKSRTRNL</sequence>
<evidence type="ECO:0000313" key="1">
    <source>
        <dbReference type="EMBL" id="QBK85099.1"/>
    </source>
</evidence>
<name>A0A481YPU3_9VIRU</name>
<organism evidence="1">
    <name type="scientific">Pithovirus LCDPAC02</name>
    <dbReference type="NCBI Taxonomy" id="2506601"/>
    <lineage>
        <taxon>Viruses</taxon>
        <taxon>Pithoviruses</taxon>
    </lineage>
</organism>
<protein>
    <submittedName>
        <fullName evidence="1">Uncharacterized protein</fullName>
    </submittedName>
</protein>
<gene>
    <name evidence="1" type="ORF">LCDPAC02_02980</name>
</gene>
<reference evidence="1" key="1">
    <citation type="journal article" date="2019" name="MBio">
        <title>Virus Genomes from Deep Sea Sediments Expand the Ocean Megavirome and Support Independent Origins of Viral Gigantism.</title>
        <authorList>
            <person name="Backstrom D."/>
            <person name="Yutin N."/>
            <person name="Jorgensen S.L."/>
            <person name="Dharamshi J."/>
            <person name="Homa F."/>
            <person name="Zaremba-Niedwiedzka K."/>
            <person name="Spang A."/>
            <person name="Wolf Y.I."/>
            <person name="Koonin E.V."/>
            <person name="Ettema T.J."/>
        </authorList>
    </citation>
    <scope>NUCLEOTIDE SEQUENCE</scope>
</reference>
<dbReference type="EMBL" id="MK500302">
    <property type="protein sequence ID" value="QBK85099.1"/>
    <property type="molecule type" value="Genomic_DNA"/>
</dbReference>